<comment type="caution">
    <text evidence="2">The sequence shown here is derived from an EMBL/GenBank/DDBJ whole genome shotgun (WGS) entry which is preliminary data.</text>
</comment>
<keyword evidence="1" id="KW-0472">Membrane</keyword>
<evidence type="ECO:0000313" key="2">
    <source>
        <dbReference type="EMBL" id="KAF5949496.1"/>
    </source>
</evidence>
<evidence type="ECO:0000256" key="1">
    <source>
        <dbReference type="SAM" id="Phobius"/>
    </source>
</evidence>
<protein>
    <submittedName>
        <fullName evidence="2">Uncharacterized protein</fullName>
    </submittedName>
</protein>
<organism evidence="2 3">
    <name type="scientific">Camellia sinensis</name>
    <name type="common">Tea plant</name>
    <name type="synonym">Thea sinensis</name>
    <dbReference type="NCBI Taxonomy" id="4442"/>
    <lineage>
        <taxon>Eukaryota</taxon>
        <taxon>Viridiplantae</taxon>
        <taxon>Streptophyta</taxon>
        <taxon>Embryophyta</taxon>
        <taxon>Tracheophyta</taxon>
        <taxon>Spermatophyta</taxon>
        <taxon>Magnoliopsida</taxon>
        <taxon>eudicotyledons</taxon>
        <taxon>Gunneridae</taxon>
        <taxon>Pentapetalae</taxon>
        <taxon>asterids</taxon>
        <taxon>Ericales</taxon>
        <taxon>Theaceae</taxon>
        <taxon>Camellia</taxon>
    </lineage>
</organism>
<dbReference type="Proteomes" id="UP000593564">
    <property type="component" value="Unassembled WGS sequence"/>
</dbReference>
<keyword evidence="3" id="KW-1185">Reference proteome</keyword>
<dbReference type="EMBL" id="JACBKZ010000005">
    <property type="protein sequence ID" value="KAF5949496.1"/>
    <property type="molecule type" value="Genomic_DNA"/>
</dbReference>
<feature type="transmembrane region" description="Helical" evidence="1">
    <location>
        <begin position="54"/>
        <end position="72"/>
    </location>
</feature>
<evidence type="ECO:0000313" key="3">
    <source>
        <dbReference type="Proteomes" id="UP000593564"/>
    </source>
</evidence>
<name>A0A7J7HCG7_CAMSI</name>
<accession>A0A7J7HCG7</accession>
<proteinExistence type="predicted"/>
<reference evidence="3" key="1">
    <citation type="journal article" date="2020" name="Nat. Commun.">
        <title>Genome assembly of wild tea tree DASZ reveals pedigree and selection history of tea varieties.</title>
        <authorList>
            <person name="Zhang W."/>
            <person name="Zhang Y."/>
            <person name="Qiu H."/>
            <person name="Guo Y."/>
            <person name="Wan H."/>
            <person name="Zhang X."/>
            <person name="Scossa F."/>
            <person name="Alseekh S."/>
            <person name="Zhang Q."/>
            <person name="Wang P."/>
            <person name="Xu L."/>
            <person name="Schmidt M.H."/>
            <person name="Jia X."/>
            <person name="Li D."/>
            <person name="Zhu A."/>
            <person name="Guo F."/>
            <person name="Chen W."/>
            <person name="Ni D."/>
            <person name="Usadel B."/>
            <person name="Fernie A.R."/>
            <person name="Wen W."/>
        </authorList>
    </citation>
    <scope>NUCLEOTIDE SEQUENCE [LARGE SCALE GENOMIC DNA]</scope>
    <source>
        <strain evidence="3">cv. G240</strain>
    </source>
</reference>
<reference evidence="2 3" key="2">
    <citation type="submission" date="2020-07" db="EMBL/GenBank/DDBJ databases">
        <title>Genome assembly of wild tea tree DASZ reveals pedigree and selection history of tea varieties.</title>
        <authorList>
            <person name="Zhang W."/>
        </authorList>
    </citation>
    <scope>NUCLEOTIDE SEQUENCE [LARGE SCALE GENOMIC DNA]</scope>
    <source>
        <strain evidence="3">cv. G240</strain>
        <tissue evidence="2">Leaf</tissue>
    </source>
</reference>
<keyword evidence="1" id="KW-0812">Transmembrane</keyword>
<sequence>MHFDKKTASPDMLSSSSSLAQWELERILKGELALSISVLTSSFRICRTFKKFRVNLFLSLLLFCFDISYLQLNDLWKLFVRKYYLP</sequence>
<keyword evidence="1" id="KW-1133">Transmembrane helix</keyword>
<gene>
    <name evidence="2" type="ORF">HYC85_011489</name>
</gene>
<dbReference type="AlphaFoldDB" id="A0A7J7HCG7"/>